<dbReference type="EMBL" id="JAAGWD010000009">
    <property type="protein sequence ID" value="NEM99447.1"/>
    <property type="molecule type" value="Genomic_DNA"/>
</dbReference>
<organism evidence="1 2">
    <name type="scientific">Pontibacter burrus</name>
    <dbReference type="NCBI Taxonomy" id="2704466"/>
    <lineage>
        <taxon>Bacteria</taxon>
        <taxon>Pseudomonadati</taxon>
        <taxon>Bacteroidota</taxon>
        <taxon>Cytophagia</taxon>
        <taxon>Cytophagales</taxon>
        <taxon>Hymenobacteraceae</taxon>
        <taxon>Pontibacter</taxon>
    </lineage>
</organism>
<evidence type="ECO:0000313" key="1">
    <source>
        <dbReference type="EMBL" id="NEM99447.1"/>
    </source>
</evidence>
<dbReference type="Proteomes" id="UP000474777">
    <property type="component" value="Unassembled WGS sequence"/>
</dbReference>
<keyword evidence="2" id="KW-1185">Reference proteome</keyword>
<dbReference type="AlphaFoldDB" id="A0A6B3M1D4"/>
<gene>
    <name evidence="1" type="ORF">GXP69_17250</name>
</gene>
<name>A0A6B3M1D4_9BACT</name>
<evidence type="ECO:0000313" key="2">
    <source>
        <dbReference type="Proteomes" id="UP000474777"/>
    </source>
</evidence>
<accession>A0A6B3M1D4</accession>
<comment type="caution">
    <text evidence="1">The sequence shown here is derived from an EMBL/GenBank/DDBJ whole genome shotgun (WGS) entry which is preliminary data.</text>
</comment>
<proteinExistence type="predicted"/>
<dbReference type="RefSeq" id="WP_163916613.1">
    <property type="nucleotide sequence ID" value="NZ_JAAGWD010000009.1"/>
</dbReference>
<reference evidence="1 2" key="1">
    <citation type="submission" date="2020-02" db="EMBL/GenBank/DDBJ databases">
        <authorList>
            <person name="Kim M.K."/>
        </authorList>
    </citation>
    <scope>NUCLEOTIDE SEQUENCE [LARGE SCALE GENOMIC DNA]</scope>
    <source>
        <strain evidence="1 2">BT327</strain>
    </source>
</reference>
<protein>
    <submittedName>
        <fullName evidence="1">Uncharacterized protein</fullName>
    </submittedName>
</protein>
<sequence length="66" mass="7822">MREDKLQELERKALAAAHEYWEEYTHQNGRQDNMLTWVRNDDTEEMLCLTKGGYTSQLSNFINKLG</sequence>